<evidence type="ECO:0000313" key="6">
    <source>
        <dbReference type="EMBL" id="ORY43552.1"/>
    </source>
</evidence>
<keyword evidence="7" id="KW-1185">Reference proteome</keyword>
<feature type="transmembrane region" description="Helical" evidence="5">
    <location>
        <begin position="141"/>
        <end position="163"/>
    </location>
</feature>
<accession>A0A1Y2C944</accession>
<feature type="transmembrane region" description="Helical" evidence="5">
    <location>
        <begin position="275"/>
        <end position="294"/>
    </location>
</feature>
<evidence type="ECO:0000256" key="1">
    <source>
        <dbReference type="ARBA" id="ARBA00004141"/>
    </source>
</evidence>
<name>A0A1Y2C944_9FUNG</name>
<evidence type="ECO:0000256" key="3">
    <source>
        <dbReference type="ARBA" id="ARBA00022989"/>
    </source>
</evidence>
<dbReference type="GO" id="GO:0005385">
    <property type="term" value="F:zinc ion transmembrane transporter activity"/>
    <property type="evidence" value="ECO:0007669"/>
    <property type="project" value="TreeGrafter"/>
</dbReference>
<evidence type="ECO:0000256" key="4">
    <source>
        <dbReference type="ARBA" id="ARBA00023136"/>
    </source>
</evidence>
<sequence>MIAILTSSLLGTMLPVLLKNKPFFKEDSILFGSVKLFGIGIILGVAFIHMLSPANALLTSAYTFKLFNEEYISFAGVFAIFGIIIAQFIQVYTSHFLERKHNHDHLHVHTSSEFYLLPAVHEYVATQHEILHLMEKNEKQLVCYLLEIGISFHSILIGIAFGIESSELVAFMIAIMFHQFFEGVSLSSVFIEAHFKHIISILYLIIFYCFTIPLGGIIGLTLRSYIESATKIYVTIKGIIDSMASGLLIYDVLVNILNRHCSSCNWKNTKLYKKNIQLLSFYFGLFINALIGKWT</sequence>
<reference evidence="6 7" key="1">
    <citation type="submission" date="2016-08" db="EMBL/GenBank/DDBJ databases">
        <title>A Parts List for Fungal Cellulosomes Revealed by Comparative Genomics.</title>
        <authorList>
            <consortium name="DOE Joint Genome Institute"/>
            <person name="Haitjema C.H."/>
            <person name="Gilmore S.P."/>
            <person name="Henske J.K."/>
            <person name="Solomon K.V."/>
            <person name="De Groot R."/>
            <person name="Kuo A."/>
            <person name="Mondo S.J."/>
            <person name="Salamov A.A."/>
            <person name="Labutti K."/>
            <person name="Zhao Z."/>
            <person name="Chiniquy J."/>
            <person name="Barry K."/>
            <person name="Brewer H.M."/>
            <person name="Purvine S.O."/>
            <person name="Wright A.T."/>
            <person name="Boxma B."/>
            <person name="Van Alen T."/>
            <person name="Hackstein J.H."/>
            <person name="Baker S.E."/>
            <person name="Grigoriev I.V."/>
            <person name="O'Malley M.A."/>
        </authorList>
    </citation>
    <scope>NUCLEOTIDE SEQUENCE [LARGE SCALE GENOMIC DNA]</scope>
    <source>
        <strain evidence="6 7">G1</strain>
    </source>
</reference>
<organism evidence="6 7">
    <name type="scientific">Neocallimastix californiae</name>
    <dbReference type="NCBI Taxonomy" id="1754190"/>
    <lineage>
        <taxon>Eukaryota</taxon>
        <taxon>Fungi</taxon>
        <taxon>Fungi incertae sedis</taxon>
        <taxon>Chytridiomycota</taxon>
        <taxon>Chytridiomycota incertae sedis</taxon>
        <taxon>Neocallimastigomycetes</taxon>
        <taxon>Neocallimastigales</taxon>
        <taxon>Neocallimastigaceae</taxon>
        <taxon>Neocallimastix</taxon>
    </lineage>
</organism>
<dbReference type="PANTHER" id="PTHR11040:SF44">
    <property type="entry name" value="PROTEIN ZNTC-RELATED"/>
    <property type="match status" value="1"/>
</dbReference>
<keyword evidence="2 5" id="KW-0812">Transmembrane</keyword>
<dbReference type="InterPro" id="IPR003689">
    <property type="entry name" value="ZIP"/>
</dbReference>
<feature type="transmembrane region" description="Helical" evidence="5">
    <location>
        <begin position="202"/>
        <end position="226"/>
    </location>
</feature>
<dbReference type="AlphaFoldDB" id="A0A1Y2C944"/>
<dbReference type="Proteomes" id="UP000193920">
    <property type="component" value="Unassembled WGS sequence"/>
</dbReference>
<dbReference type="PANTHER" id="PTHR11040">
    <property type="entry name" value="ZINC/IRON TRANSPORTER"/>
    <property type="match status" value="1"/>
</dbReference>
<keyword evidence="4 5" id="KW-0472">Membrane</keyword>
<dbReference type="Pfam" id="PF02535">
    <property type="entry name" value="Zip"/>
    <property type="match status" value="1"/>
</dbReference>
<dbReference type="OrthoDB" id="448280at2759"/>
<feature type="transmembrane region" description="Helical" evidence="5">
    <location>
        <begin position="169"/>
        <end position="190"/>
    </location>
</feature>
<evidence type="ECO:0000313" key="7">
    <source>
        <dbReference type="Proteomes" id="UP000193920"/>
    </source>
</evidence>
<gene>
    <name evidence="6" type="ORF">LY90DRAFT_458118</name>
</gene>
<dbReference type="EMBL" id="MCOG01000116">
    <property type="protein sequence ID" value="ORY43552.1"/>
    <property type="molecule type" value="Genomic_DNA"/>
</dbReference>
<evidence type="ECO:0000256" key="5">
    <source>
        <dbReference type="SAM" id="Phobius"/>
    </source>
</evidence>
<proteinExistence type="predicted"/>
<comment type="subcellular location">
    <subcellularLocation>
        <location evidence="1">Membrane</location>
        <topology evidence="1">Multi-pass membrane protein</topology>
    </subcellularLocation>
</comment>
<dbReference type="GO" id="GO:0005886">
    <property type="term" value="C:plasma membrane"/>
    <property type="evidence" value="ECO:0007669"/>
    <property type="project" value="TreeGrafter"/>
</dbReference>
<comment type="caution">
    <text evidence="6">The sequence shown here is derived from an EMBL/GenBank/DDBJ whole genome shotgun (WGS) entry which is preliminary data.</text>
</comment>
<protein>
    <submittedName>
        <fullName evidence="6">Zinc/iron permease</fullName>
    </submittedName>
</protein>
<dbReference type="STRING" id="1754190.A0A1Y2C944"/>
<feature type="transmembrane region" description="Helical" evidence="5">
    <location>
        <begin position="29"/>
        <end position="51"/>
    </location>
</feature>
<keyword evidence="3 5" id="KW-1133">Transmembrane helix</keyword>
<feature type="transmembrane region" description="Helical" evidence="5">
    <location>
        <begin position="71"/>
        <end position="92"/>
    </location>
</feature>
<evidence type="ECO:0000256" key="2">
    <source>
        <dbReference type="ARBA" id="ARBA00022692"/>
    </source>
</evidence>
<feature type="transmembrane region" description="Helical" evidence="5">
    <location>
        <begin position="232"/>
        <end position="254"/>
    </location>
</feature>